<proteinExistence type="predicted"/>
<evidence type="ECO:0008006" key="4">
    <source>
        <dbReference type="Google" id="ProtNLM"/>
    </source>
</evidence>
<reference evidence="2" key="1">
    <citation type="submission" date="2022-08" db="UniProtKB">
        <authorList>
            <consortium name="EnsemblMetazoa"/>
        </authorList>
    </citation>
    <scope>IDENTIFICATION</scope>
    <source>
        <strain evidence="2">05x7-T-G4-1.051#20</strain>
    </source>
</reference>
<keyword evidence="3" id="KW-1185">Reference proteome</keyword>
<evidence type="ECO:0000256" key="1">
    <source>
        <dbReference type="ARBA" id="ARBA00023002"/>
    </source>
</evidence>
<sequence>MGGSPSFPREPLSPEKVVIVTGGNTGIGYETAKWIAMMGAHVIIACRTKERALHAITRMEADFEQEKQKGTSGLTSGELSVEFMELDLSSLKSTQKFIEEFKASGKPLHVLICNAGLGMHPLTYTEDGNELMFQVNYLAHFLIIVKLLPIMYKSGPDCRIVLVASMAHKWTSFHLDQIQARQQNEANFDRADYYYKSKLYQVMQMYSLNQRINQSNVTVNSLHPGVVHSEFTRSFEDDCTWTCTYNCAKCFGVSISPYKGAITSIDVAVNSKHSGVRDVYFDKCAPASPSPEATNVENQEQLWKFSLDCLKDYITEEDLNNLGAKT</sequence>
<dbReference type="InterPro" id="IPR002347">
    <property type="entry name" value="SDR_fam"/>
</dbReference>
<dbReference type="OrthoDB" id="191139at2759"/>
<dbReference type="GO" id="GO:0016491">
    <property type="term" value="F:oxidoreductase activity"/>
    <property type="evidence" value="ECO:0007669"/>
    <property type="project" value="UniProtKB-KW"/>
</dbReference>
<name>A0A8W8MYV5_MAGGI</name>
<dbReference type="InterPro" id="IPR036291">
    <property type="entry name" value="NAD(P)-bd_dom_sf"/>
</dbReference>
<dbReference type="PRINTS" id="PR00081">
    <property type="entry name" value="GDHRDH"/>
</dbReference>
<keyword evidence="1" id="KW-0560">Oxidoreductase</keyword>
<dbReference type="EnsemblMetazoa" id="G4563.1">
    <property type="protein sequence ID" value="G4563.1:cds"/>
    <property type="gene ID" value="G4563"/>
</dbReference>
<dbReference type="Pfam" id="PF00106">
    <property type="entry name" value="adh_short"/>
    <property type="match status" value="1"/>
</dbReference>
<dbReference type="EnsemblMetazoa" id="G4563.2">
    <property type="protein sequence ID" value="G4563.2:cds"/>
    <property type="gene ID" value="G4563"/>
</dbReference>
<dbReference type="Proteomes" id="UP000005408">
    <property type="component" value="Unassembled WGS sequence"/>
</dbReference>
<dbReference type="OMA" id="IPVHPGM"/>
<organism evidence="2 3">
    <name type="scientific">Magallana gigas</name>
    <name type="common">Pacific oyster</name>
    <name type="synonym">Crassostrea gigas</name>
    <dbReference type="NCBI Taxonomy" id="29159"/>
    <lineage>
        <taxon>Eukaryota</taxon>
        <taxon>Metazoa</taxon>
        <taxon>Spiralia</taxon>
        <taxon>Lophotrochozoa</taxon>
        <taxon>Mollusca</taxon>
        <taxon>Bivalvia</taxon>
        <taxon>Autobranchia</taxon>
        <taxon>Pteriomorphia</taxon>
        <taxon>Ostreida</taxon>
        <taxon>Ostreoidea</taxon>
        <taxon>Ostreidae</taxon>
        <taxon>Magallana</taxon>
    </lineage>
</organism>
<evidence type="ECO:0000313" key="2">
    <source>
        <dbReference type="EnsemblMetazoa" id="G4563.9:cds"/>
    </source>
</evidence>
<dbReference type="Gene3D" id="3.40.50.720">
    <property type="entry name" value="NAD(P)-binding Rossmann-like Domain"/>
    <property type="match status" value="1"/>
</dbReference>
<protein>
    <recommendedName>
        <fullName evidence="4">WW domain-containing oxidoreductase</fullName>
    </recommendedName>
</protein>
<dbReference type="AlphaFoldDB" id="A0A8W8MYV5"/>
<dbReference type="SUPFAM" id="SSF51735">
    <property type="entry name" value="NAD(P)-binding Rossmann-fold domains"/>
    <property type="match status" value="1"/>
</dbReference>
<dbReference type="PANTHER" id="PTHR43157">
    <property type="entry name" value="PHOSPHATIDYLINOSITOL-GLYCAN BIOSYNTHESIS CLASS F PROTEIN-RELATED"/>
    <property type="match status" value="1"/>
</dbReference>
<evidence type="ECO:0000313" key="3">
    <source>
        <dbReference type="Proteomes" id="UP000005408"/>
    </source>
</evidence>
<accession>A0A8W8MYV5</accession>
<dbReference type="PANTHER" id="PTHR43157:SF31">
    <property type="entry name" value="PHOSPHATIDYLINOSITOL-GLYCAN BIOSYNTHESIS CLASS F PROTEIN"/>
    <property type="match status" value="1"/>
</dbReference>
<dbReference type="EnsemblMetazoa" id="G4563.9">
    <property type="protein sequence ID" value="G4563.9:cds"/>
    <property type="gene ID" value="G4563"/>
</dbReference>